<dbReference type="STRING" id="454136.NIES2119_13405"/>
<dbReference type="InterPro" id="IPR032710">
    <property type="entry name" value="NTF2-like_dom_sf"/>
</dbReference>
<comment type="caution">
    <text evidence="1">The sequence shown here is derived from an EMBL/GenBank/DDBJ whole genome shotgun (WGS) entry which is preliminary data.</text>
</comment>
<evidence type="ECO:0000313" key="1">
    <source>
        <dbReference type="EMBL" id="OKH37694.1"/>
    </source>
</evidence>
<sequence>MQITDSDRAAIRFVIERQLEAFQHEDAFTAFSLATPGIQVTFQTPENFMEMVRSSYEAVYRPRSVIFENLAIVNGALAQPVLVLDPEGNPRRALYQMEKQPDGSWRINGCFLVPIEVQPSI</sequence>
<dbReference type="SUPFAM" id="SSF54427">
    <property type="entry name" value="NTF2-like"/>
    <property type="match status" value="1"/>
</dbReference>
<name>A0A1U7IKL5_9CYAN</name>
<reference evidence="1 2" key="1">
    <citation type="submission" date="2016-11" db="EMBL/GenBank/DDBJ databases">
        <title>Draft Genome Sequences of Nine Cyanobacterial Strains from Diverse Habitats.</title>
        <authorList>
            <person name="Zhu T."/>
            <person name="Hou S."/>
            <person name="Lu X."/>
            <person name="Hess W.R."/>
        </authorList>
    </citation>
    <scope>NUCLEOTIDE SEQUENCE [LARGE SCALE GENOMIC DNA]</scope>
    <source>
        <strain evidence="1 2">IAM M-71</strain>
    </source>
</reference>
<dbReference type="InterPro" id="IPR032347">
    <property type="entry name" value="DUF4864"/>
</dbReference>
<dbReference type="RefSeq" id="WP_073593981.1">
    <property type="nucleotide sequence ID" value="NZ_MRCE01000011.1"/>
</dbReference>
<organism evidence="1 2">
    <name type="scientific">[Phormidium ambiguum] IAM M-71</name>
    <dbReference type="NCBI Taxonomy" id="454136"/>
    <lineage>
        <taxon>Bacteria</taxon>
        <taxon>Bacillati</taxon>
        <taxon>Cyanobacteriota</taxon>
        <taxon>Cyanophyceae</taxon>
        <taxon>Oscillatoriophycideae</taxon>
        <taxon>Aerosakkonematales</taxon>
        <taxon>Aerosakkonemataceae</taxon>
        <taxon>Floridanema</taxon>
    </lineage>
</organism>
<protein>
    <submittedName>
        <fullName evidence="1">DUF4864 domain-containing protein</fullName>
    </submittedName>
</protein>
<dbReference type="AlphaFoldDB" id="A0A1U7IKL5"/>
<dbReference type="EMBL" id="MRCE01000011">
    <property type="protein sequence ID" value="OKH37694.1"/>
    <property type="molecule type" value="Genomic_DNA"/>
</dbReference>
<dbReference type="Proteomes" id="UP000185860">
    <property type="component" value="Unassembled WGS sequence"/>
</dbReference>
<dbReference type="OrthoDB" id="9130422at2"/>
<accession>A0A1U7IKL5</accession>
<gene>
    <name evidence="1" type="ORF">NIES2119_13405</name>
</gene>
<evidence type="ECO:0000313" key="2">
    <source>
        <dbReference type="Proteomes" id="UP000185860"/>
    </source>
</evidence>
<proteinExistence type="predicted"/>
<dbReference type="Pfam" id="PF16156">
    <property type="entry name" value="DUF4864"/>
    <property type="match status" value="1"/>
</dbReference>